<evidence type="ECO:0000256" key="1">
    <source>
        <dbReference type="SAM" id="MobiDB-lite"/>
    </source>
</evidence>
<reference evidence="3 4" key="1">
    <citation type="submission" date="2019-08" db="EMBL/GenBank/DDBJ databases">
        <title>Complete genome sequence of Candidatus Uab amorphum.</title>
        <authorList>
            <person name="Shiratori T."/>
            <person name="Suzuki S."/>
            <person name="Kakizawa Y."/>
            <person name="Ishida K."/>
        </authorList>
    </citation>
    <scope>NUCLEOTIDE SEQUENCE [LARGE SCALE GENOMIC DNA]</scope>
    <source>
        <strain evidence="3 4">SRT547</strain>
    </source>
</reference>
<sequence length="836" mass="94405">MFKYLFPILIVLLVFPFNTFSEDFNAADYISDGTLLYVEMENGQKFCEQMREIGLWQLFASDEWKAFFDTIPPEFVEMIRGQQKQFEMQAGVTLKDVAEAFSGHFSIAAMDVIPGPMPMPAVLLSWDMGKQADKVSTMLLQMYQGLVPGAQKEQYEYNGQTVYQLATPAMPAYCAVVNNVMLLSTSKTHLEAVLSGKHKNSLQSYARYQEIKKRTLRGRSGLFVYANAERMMQMGVQMSGQAQQVQPMIDMIGVDALKGIGTGFYFKSTQVVESFYIHMPGERKGILGKILPSKPASKNLEKYIPEDLVAFRHSYFELRGFVEAGLEALQMFAPRQHQQFMGMEQQFNQQLGVNLREDVIYNMGDEYLSSVSLSGGLIPDFAIQFSLKDPKVFTAAIEKLLQMVPKKHRYKFLWNGYNFHYFNFSSMSEPIPVAPTFVIDGNRILITLYPEMAKNLIVQKNGHFPKDMMTYLDGYEHTDIQYLNVEKLVVPLYRTAIPFVQSMIPRSEVPIEFGLLPSGNTLKKYVNNAMMVWFTDQAGMCFEMHSPFGLVGPLAALGAMAEQNSPYNEPYDPDYDDSPVDEPVKEKEPTDVVVEEPAGEGVSSELLGVEDSRTWKNTNVKSKVSVYFGKSSLKVHLFAPMPPSVLSYGNFKLTATDNLGNAIKYKPGFGFRTGSEHKKVDSYALKNVIRDKGMRLDLQFSSPSRDAKSISLTGSFEIKTAEAKTLELKSYGDLRKNLHVSEDISGLKIQFTKDCKEKSVNLRISGDPVKLKTIYAKKGETVYKSNGWSSYKSKGDTVTSYWFKDAIPDDANIYFEYADNVKVQKITVDVKDQMLP</sequence>
<keyword evidence="4" id="KW-1185">Reference proteome</keyword>
<dbReference type="OrthoDB" id="208854at2"/>
<dbReference type="EMBL" id="AP019860">
    <property type="protein sequence ID" value="BBM85723.1"/>
    <property type="molecule type" value="Genomic_DNA"/>
</dbReference>
<protein>
    <submittedName>
        <fullName evidence="3">Uncharacterized protein</fullName>
    </submittedName>
</protein>
<dbReference type="KEGG" id="uam:UABAM_04101"/>
<evidence type="ECO:0000313" key="4">
    <source>
        <dbReference type="Proteomes" id="UP000326354"/>
    </source>
</evidence>
<dbReference type="AlphaFoldDB" id="A0A5S9IPI8"/>
<feature type="chain" id="PRO_5024795252" evidence="2">
    <location>
        <begin position="27"/>
        <end position="836"/>
    </location>
</feature>
<gene>
    <name evidence="3" type="ORF">UABAM_04101</name>
</gene>
<dbReference type="Proteomes" id="UP000326354">
    <property type="component" value="Chromosome"/>
</dbReference>
<dbReference type="InterPro" id="IPR021787">
    <property type="entry name" value="DUF3352"/>
</dbReference>
<proteinExistence type="predicted"/>
<keyword evidence="2" id="KW-0732">Signal</keyword>
<evidence type="ECO:0000256" key="2">
    <source>
        <dbReference type="SAM" id="SignalP"/>
    </source>
</evidence>
<evidence type="ECO:0000313" key="3">
    <source>
        <dbReference type="EMBL" id="BBM85723.1"/>
    </source>
</evidence>
<feature type="compositionally biased region" description="Acidic residues" evidence="1">
    <location>
        <begin position="571"/>
        <end position="580"/>
    </location>
</feature>
<dbReference type="RefSeq" id="WP_151969813.1">
    <property type="nucleotide sequence ID" value="NZ_AP019860.1"/>
</dbReference>
<dbReference type="Pfam" id="PF11832">
    <property type="entry name" value="DUF3352"/>
    <property type="match status" value="1"/>
</dbReference>
<name>A0A5S9IPI8_UABAM</name>
<organism evidence="3 4">
    <name type="scientific">Uabimicrobium amorphum</name>
    <dbReference type="NCBI Taxonomy" id="2596890"/>
    <lineage>
        <taxon>Bacteria</taxon>
        <taxon>Pseudomonadati</taxon>
        <taxon>Planctomycetota</taxon>
        <taxon>Candidatus Uabimicrobiia</taxon>
        <taxon>Candidatus Uabimicrobiales</taxon>
        <taxon>Candidatus Uabimicrobiaceae</taxon>
        <taxon>Candidatus Uabimicrobium</taxon>
    </lineage>
</organism>
<feature type="region of interest" description="Disordered" evidence="1">
    <location>
        <begin position="566"/>
        <end position="605"/>
    </location>
</feature>
<accession>A0A5S9IPI8</accession>
<feature type="signal peptide" evidence="2">
    <location>
        <begin position="1"/>
        <end position="26"/>
    </location>
</feature>